<dbReference type="EMBL" id="CP150496">
    <property type="protein sequence ID" value="WYW54335.1"/>
    <property type="molecule type" value="Genomic_DNA"/>
</dbReference>
<name>A0ABZ2TMT0_9FLAO</name>
<evidence type="ECO:0000313" key="4">
    <source>
        <dbReference type="Proteomes" id="UP001491088"/>
    </source>
</evidence>
<dbReference type="InterPro" id="IPR022742">
    <property type="entry name" value="Hydrolase_4"/>
</dbReference>
<keyword evidence="1" id="KW-0472">Membrane</keyword>
<reference evidence="3 4" key="1">
    <citation type="submission" date="2024-03" db="EMBL/GenBank/DDBJ databases">
        <authorList>
            <person name="Cao K."/>
        </authorList>
    </citation>
    <scope>NUCLEOTIDE SEQUENCE [LARGE SCALE GENOMIC DNA]</scope>
    <source>
        <strain evidence="3 4">MCCC 1K00696</strain>
    </source>
</reference>
<dbReference type="GO" id="GO:0016787">
    <property type="term" value="F:hydrolase activity"/>
    <property type="evidence" value="ECO:0007669"/>
    <property type="project" value="UniProtKB-KW"/>
</dbReference>
<gene>
    <name evidence="3" type="ORF">WG950_07310</name>
</gene>
<proteinExistence type="predicted"/>
<organism evidence="3 4">
    <name type="scientific">Polaribacter marinaquae</name>
    <dbReference type="NCBI Taxonomy" id="1642819"/>
    <lineage>
        <taxon>Bacteria</taxon>
        <taxon>Pseudomonadati</taxon>
        <taxon>Bacteroidota</taxon>
        <taxon>Flavobacteriia</taxon>
        <taxon>Flavobacteriales</taxon>
        <taxon>Flavobacteriaceae</taxon>
    </lineage>
</organism>
<dbReference type="InterPro" id="IPR029058">
    <property type="entry name" value="AB_hydrolase_fold"/>
</dbReference>
<keyword evidence="4" id="KW-1185">Reference proteome</keyword>
<feature type="transmembrane region" description="Helical" evidence="1">
    <location>
        <begin position="6"/>
        <end position="22"/>
    </location>
</feature>
<keyword evidence="1" id="KW-0812">Transmembrane</keyword>
<protein>
    <submittedName>
        <fullName evidence="3">Alpha/beta hydrolase</fullName>
    </submittedName>
</protein>
<keyword evidence="3" id="KW-0378">Hydrolase</keyword>
<dbReference type="PANTHER" id="PTHR12277:SF81">
    <property type="entry name" value="PROTEIN ABHD13"/>
    <property type="match status" value="1"/>
</dbReference>
<feature type="domain" description="Serine aminopeptidase S33" evidence="2">
    <location>
        <begin position="68"/>
        <end position="182"/>
    </location>
</feature>
<evidence type="ECO:0000313" key="3">
    <source>
        <dbReference type="EMBL" id="WYW54335.1"/>
    </source>
</evidence>
<dbReference type="Proteomes" id="UP001491088">
    <property type="component" value="Chromosome"/>
</dbReference>
<accession>A0ABZ2TMT0</accession>
<dbReference type="Pfam" id="PF12146">
    <property type="entry name" value="Hydrolase_4"/>
    <property type="match status" value="1"/>
</dbReference>
<keyword evidence="1" id="KW-1133">Transmembrane helix</keyword>
<dbReference type="PANTHER" id="PTHR12277">
    <property type="entry name" value="ALPHA/BETA HYDROLASE DOMAIN-CONTAINING PROTEIN"/>
    <property type="match status" value="1"/>
</dbReference>
<dbReference type="RefSeq" id="WP_340931325.1">
    <property type="nucleotide sequence ID" value="NZ_CP150496.1"/>
</dbReference>
<dbReference type="Gene3D" id="3.40.50.1820">
    <property type="entry name" value="alpha/beta hydrolase"/>
    <property type="match status" value="1"/>
</dbReference>
<sequence>MIVLYFSLPFFIIIYFLVLYFNQEKFIFKNGEKLDRNYNFNFENTFEEVFIKTSEDNEINAIHFKLEKPKGVILFCHGNKGNLSTWGKRVQFFLDNNYEVLVFDYRNYGKSTGDFNENGMYKDALCVYNHLKNLFKENNIIVYGFSLGGTFATHIASHNQPKILILEAPFFNLAKAIHNYSKFIPLFLVKYKFRTDNDIIKVKSPIIIFHGNRDVTTSYKDSIALINLHISKQNSCFIIDGGTHHNIKESDIYKHKMKEILSY</sequence>
<evidence type="ECO:0000256" key="1">
    <source>
        <dbReference type="SAM" id="Phobius"/>
    </source>
</evidence>
<dbReference type="SUPFAM" id="SSF53474">
    <property type="entry name" value="alpha/beta-Hydrolases"/>
    <property type="match status" value="1"/>
</dbReference>
<evidence type="ECO:0000259" key="2">
    <source>
        <dbReference type="Pfam" id="PF12146"/>
    </source>
</evidence>